<comment type="caution">
    <text evidence="6">The sequence shown here is derived from an EMBL/GenBank/DDBJ whole genome shotgun (WGS) entry which is preliminary data.</text>
</comment>
<dbReference type="GO" id="GO:0008270">
    <property type="term" value="F:zinc ion binding"/>
    <property type="evidence" value="ECO:0007669"/>
    <property type="project" value="UniProtKB-KW"/>
</dbReference>
<dbReference type="GO" id="GO:0006357">
    <property type="term" value="P:regulation of transcription by RNA polymerase II"/>
    <property type="evidence" value="ECO:0007669"/>
    <property type="project" value="TreeGrafter"/>
</dbReference>
<accession>A0AAU9K1U0</accession>
<dbReference type="PANTHER" id="PTHR46309:SF1">
    <property type="entry name" value="PHD FINGER PROTEIN 12"/>
    <property type="match status" value="1"/>
</dbReference>
<dbReference type="PROSITE" id="PS50016">
    <property type="entry name" value="ZF_PHD_2"/>
    <property type="match status" value="1"/>
</dbReference>
<dbReference type="Gene3D" id="3.30.40.10">
    <property type="entry name" value="Zinc/RING finger domain, C3HC4 (zinc finger)"/>
    <property type="match status" value="1"/>
</dbReference>
<dbReference type="SMART" id="SM00249">
    <property type="entry name" value="PHD"/>
    <property type="match status" value="1"/>
</dbReference>
<dbReference type="Proteomes" id="UP001162131">
    <property type="component" value="Unassembled WGS sequence"/>
</dbReference>
<evidence type="ECO:0000256" key="4">
    <source>
        <dbReference type="PROSITE-ProRule" id="PRU00146"/>
    </source>
</evidence>
<evidence type="ECO:0000256" key="3">
    <source>
        <dbReference type="ARBA" id="ARBA00022833"/>
    </source>
</evidence>
<keyword evidence="2 4" id="KW-0863">Zinc-finger</keyword>
<keyword evidence="7" id="KW-1185">Reference proteome</keyword>
<evidence type="ECO:0000313" key="6">
    <source>
        <dbReference type="EMBL" id="CAG9331707.1"/>
    </source>
</evidence>
<dbReference type="Pfam" id="PF00628">
    <property type="entry name" value="PHD"/>
    <property type="match status" value="1"/>
</dbReference>
<dbReference type="AlphaFoldDB" id="A0AAU9K1U0"/>
<gene>
    <name evidence="6" type="ORF">BSTOLATCC_MIC53770</name>
</gene>
<name>A0AAU9K1U0_9CILI</name>
<evidence type="ECO:0000259" key="5">
    <source>
        <dbReference type="PROSITE" id="PS50016"/>
    </source>
</evidence>
<dbReference type="InterPro" id="IPR019786">
    <property type="entry name" value="Zinc_finger_PHD-type_CS"/>
</dbReference>
<dbReference type="PROSITE" id="PS01359">
    <property type="entry name" value="ZF_PHD_1"/>
    <property type="match status" value="1"/>
</dbReference>
<dbReference type="EMBL" id="CAJZBQ010000053">
    <property type="protein sequence ID" value="CAG9331707.1"/>
    <property type="molecule type" value="Genomic_DNA"/>
</dbReference>
<evidence type="ECO:0000313" key="7">
    <source>
        <dbReference type="Proteomes" id="UP001162131"/>
    </source>
</evidence>
<reference evidence="6" key="1">
    <citation type="submission" date="2021-09" db="EMBL/GenBank/DDBJ databases">
        <authorList>
            <consortium name="AG Swart"/>
            <person name="Singh M."/>
            <person name="Singh A."/>
            <person name="Seah K."/>
            <person name="Emmerich C."/>
        </authorList>
    </citation>
    <scope>NUCLEOTIDE SEQUENCE</scope>
    <source>
        <strain evidence="6">ATCC30299</strain>
    </source>
</reference>
<dbReference type="InterPro" id="IPR013083">
    <property type="entry name" value="Znf_RING/FYVE/PHD"/>
</dbReference>
<dbReference type="SUPFAM" id="SSF57903">
    <property type="entry name" value="FYVE/PHD zinc finger"/>
    <property type="match status" value="1"/>
</dbReference>
<protein>
    <recommendedName>
        <fullName evidence="5">PHD-type domain-containing protein</fullName>
    </recommendedName>
</protein>
<evidence type="ECO:0000256" key="2">
    <source>
        <dbReference type="ARBA" id="ARBA00022771"/>
    </source>
</evidence>
<dbReference type="InterPro" id="IPR042163">
    <property type="entry name" value="PHF12"/>
</dbReference>
<dbReference type="PANTHER" id="PTHR46309">
    <property type="entry name" value="PHD FINGER PROTEIN 12"/>
    <property type="match status" value="1"/>
</dbReference>
<proteinExistence type="predicted"/>
<sequence length="237" mass="27421">MAEVKNDDTCKICGKRGDLICCDHCPSSYHFNCLGIQRDFDEEIWFCPPCQKETKLREKAKAEGWTKEKLKEALHILSEQKEHFALPKREYIDPVPQLRQITDFMNPSSEEEEEDPESGSITRIGTQFQSSLPPFGQFSIPHRECRKVWDSHRLPISTVDDYLKEAEQLWNVSYLKSLVPFNEQDACKILHAKGYSVQNALQAIARERLPYIVLTENDKDKKEQDLMALRNGEALSM</sequence>
<dbReference type="InterPro" id="IPR001965">
    <property type="entry name" value="Znf_PHD"/>
</dbReference>
<dbReference type="GO" id="GO:0005634">
    <property type="term" value="C:nucleus"/>
    <property type="evidence" value="ECO:0007669"/>
    <property type="project" value="TreeGrafter"/>
</dbReference>
<keyword evidence="1" id="KW-0479">Metal-binding</keyword>
<organism evidence="6 7">
    <name type="scientific">Blepharisma stoltei</name>
    <dbReference type="NCBI Taxonomy" id="1481888"/>
    <lineage>
        <taxon>Eukaryota</taxon>
        <taxon>Sar</taxon>
        <taxon>Alveolata</taxon>
        <taxon>Ciliophora</taxon>
        <taxon>Postciliodesmatophora</taxon>
        <taxon>Heterotrichea</taxon>
        <taxon>Heterotrichida</taxon>
        <taxon>Blepharismidae</taxon>
        <taxon>Blepharisma</taxon>
    </lineage>
</organism>
<dbReference type="GO" id="GO:0003714">
    <property type="term" value="F:transcription corepressor activity"/>
    <property type="evidence" value="ECO:0007669"/>
    <property type="project" value="InterPro"/>
</dbReference>
<keyword evidence="3" id="KW-0862">Zinc</keyword>
<dbReference type="InterPro" id="IPR019787">
    <property type="entry name" value="Znf_PHD-finger"/>
</dbReference>
<feature type="domain" description="PHD-type" evidence="5">
    <location>
        <begin position="7"/>
        <end position="53"/>
    </location>
</feature>
<evidence type="ECO:0000256" key="1">
    <source>
        <dbReference type="ARBA" id="ARBA00022723"/>
    </source>
</evidence>
<dbReference type="InterPro" id="IPR011011">
    <property type="entry name" value="Znf_FYVE_PHD"/>
</dbReference>